<evidence type="ECO:0000256" key="1">
    <source>
        <dbReference type="ARBA" id="ARBA00004651"/>
    </source>
</evidence>
<evidence type="ECO:0000313" key="9">
    <source>
        <dbReference type="EMBL" id="MEK9500204.1"/>
    </source>
</evidence>
<comment type="subcellular location">
    <subcellularLocation>
        <location evidence="1">Cell membrane</location>
        <topology evidence="1">Multi-pass membrane protein</topology>
    </subcellularLocation>
</comment>
<feature type="transmembrane region" description="Helical" evidence="7">
    <location>
        <begin position="66"/>
        <end position="86"/>
    </location>
</feature>
<keyword evidence="3" id="KW-1003">Cell membrane</keyword>
<evidence type="ECO:0000256" key="4">
    <source>
        <dbReference type="ARBA" id="ARBA00022692"/>
    </source>
</evidence>
<keyword evidence="10" id="KW-1185">Reference proteome</keyword>
<proteinExistence type="inferred from homology"/>
<keyword evidence="6 7" id="KW-0472">Membrane</keyword>
<dbReference type="RefSeq" id="WP_405286406.1">
    <property type="nucleotide sequence ID" value="NZ_JBBHLI010000002.1"/>
</dbReference>
<dbReference type="InterPro" id="IPR023090">
    <property type="entry name" value="UPF0702_alpha/beta_dom_sf"/>
</dbReference>
<evidence type="ECO:0000256" key="3">
    <source>
        <dbReference type="ARBA" id="ARBA00022475"/>
    </source>
</evidence>
<keyword evidence="4 7" id="KW-0812">Transmembrane</keyword>
<protein>
    <submittedName>
        <fullName evidence="9">YetF domain-containing protein</fullName>
    </submittedName>
</protein>
<sequence length="174" mass="19196">MDWIARNLDPLYIVPLSAVAMYVALLGATRMAGLRSFAKLSSFDFAMTVAIGSLIASVILSPDTSLLQGLLGIASVFALQTLVGTLRVHERGMRSVVDNRPILLMDQDRVYERHLREARVTKGDLLAQMRKANVHDRNEVRAIVMETTGDISVIHADPDAAVDLELLLEDVRRS</sequence>
<name>A0ABU9E642_9BACT</name>
<dbReference type="Pfam" id="PF04239">
    <property type="entry name" value="DUF421"/>
    <property type="match status" value="1"/>
</dbReference>
<dbReference type="EMBL" id="JBBHLI010000002">
    <property type="protein sequence ID" value="MEK9500204.1"/>
    <property type="molecule type" value="Genomic_DNA"/>
</dbReference>
<dbReference type="PANTHER" id="PTHR34582:SF6">
    <property type="entry name" value="UPF0702 TRANSMEMBRANE PROTEIN YCAP"/>
    <property type="match status" value="1"/>
</dbReference>
<evidence type="ECO:0000256" key="5">
    <source>
        <dbReference type="ARBA" id="ARBA00022989"/>
    </source>
</evidence>
<feature type="domain" description="YetF C-terminal" evidence="8">
    <location>
        <begin position="90"/>
        <end position="158"/>
    </location>
</feature>
<feature type="transmembrane region" description="Helical" evidence="7">
    <location>
        <begin position="12"/>
        <end position="28"/>
    </location>
</feature>
<feature type="transmembrane region" description="Helical" evidence="7">
    <location>
        <begin position="40"/>
        <end position="60"/>
    </location>
</feature>
<evidence type="ECO:0000256" key="2">
    <source>
        <dbReference type="ARBA" id="ARBA00006448"/>
    </source>
</evidence>
<keyword evidence="5 7" id="KW-1133">Transmembrane helix</keyword>
<dbReference type="InterPro" id="IPR007353">
    <property type="entry name" value="DUF421"/>
</dbReference>
<comment type="caution">
    <text evidence="9">The sequence shown here is derived from an EMBL/GenBank/DDBJ whole genome shotgun (WGS) entry which is preliminary data.</text>
</comment>
<reference evidence="9 10" key="1">
    <citation type="submission" date="2024-02" db="EMBL/GenBank/DDBJ databases">
        <title>A novel Gemmatimonadota bacterium.</title>
        <authorList>
            <person name="Du Z.-J."/>
            <person name="Ye Y.-Q."/>
        </authorList>
    </citation>
    <scope>NUCLEOTIDE SEQUENCE [LARGE SCALE GENOMIC DNA]</scope>
    <source>
        <strain evidence="9 10">DH-20</strain>
    </source>
</reference>
<comment type="similarity">
    <text evidence="2">Belongs to the UPF0702 family.</text>
</comment>
<gene>
    <name evidence="9" type="ORF">WI372_04385</name>
</gene>
<dbReference type="PANTHER" id="PTHR34582">
    <property type="entry name" value="UPF0702 TRANSMEMBRANE PROTEIN YCAP"/>
    <property type="match status" value="1"/>
</dbReference>
<evidence type="ECO:0000256" key="7">
    <source>
        <dbReference type="SAM" id="Phobius"/>
    </source>
</evidence>
<evidence type="ECO:0000259" key="8">
    <source>
        <dbReference type="Pfam" id="PF04239"/>
    </source>
</evidence>
<evidence type="ECO:0000256" key="6">
    <source>
        <dbReference type="ARBA" id="ARBA00023136"/>
    </source>
</evidence>
<evidence type="ECO:0000313" key="10">
    <source>
        <dbReference type="Proteomes" id="UP001484239"/>
    </source>
</evidence>
<accession>A0ABU9E642</accession>
<dbReference type="Proteomes" id="UP001484239">
    <property type="component" value="Unassembled WGS sequence"/>
</dbReference>
<dbReference type="Gene3D" id="3.30.240.20">
    <property type="entry name" value="bsu07140 like domains"/>
    <property type="match status" value="1"/>
</dbReference>
<organism evidence="9 10">
    <name type="scientific">Gaopeijia maritima</name>
    <dbReference type="NCBI Taxonomy" id="3119007"/>
    <lineage>
        <taxon>Bacteria</taxon>
        <taxon>Pseudomonadati</taxon>
        <taxon>Gemmatimonadota</taxon>
        <taxon>Longimicrobiia</taxon>
        <taxon>Gaopeijiales</taxon>
        <taxon>Gaopeijiaceae</taxon>
        <taxon>Gaopeijia</taxon>
    </lineage>
</organism>